<evidence type="ECO:0000256" key="1">
    <source>
        <dbReference type="ARBA" id="ARBA00007692"/>
    </source>
</evidence>
<dbReference type="GO" id="GO:0006353">
    <property type="term" value="P:DNA-templated transcription termination"/>
    <property type="evidence" value="ECO:0007669"/>
    <property type="project" value="UniProtKB-KW"/>
</dbReference>
<evidence type="ECO:0000313" key="4">
    <source>
        <dbReference type="EMBL" id="JAD58953.1"/>
    </source>
</evidence>
<dbReference type="GO" id="GO:0003676">
    <property type="term" value="F:nucleic acid binding"/>
    <property type="evidence" value="ECO:0007669"/>
    <property type="project" value="InterPro"/>
</dbReference>
<dbReference type="AlphaFoldDB" id="A0A0A9B9U6"/>
<evidence type="ECO:0000256" key="2">
    <source>
        <dbReference type="ARBA" id="ARBA00022472"/>
    </source>
</evidence>
<sequence length="99" mass="11466">MEPQYIVGRPSLFTLSLEKRLVPRRYVMKVLQAKGLLKSNMSFFSLAIIGEGDFKLKFIDCHCVTRTLLLGLQTLMPQLVLVVFLLKSNFNILKYLRFI</sequence>
<dbReference type="Pfam" id="PF02536">
    <property type="entry name" value="mTERF"/>
    <property type="match status" value="1"/>
</dbReference>
<name>A0A0A9B9U6_ARUDO</name>
<keyword evidence="2" id="KW-0804">Transcription</keyword>
<comment type="similarity">
    <text evidence="1">Belongs to the mTERF family.</text>
</comment>
<evidence type="ECO:0000256" key="3">
    <source>
        <dbReference type="ARBA" id="ARBA00022946"/>
    </source>
</evidence>
<dbReference type="InterPro" id="IPR038538">
    <property type="entry name" value="MTERF_sf"/>
</dbReference>
<dbReference type="EMBL" id="GBRH01238942">
    <property type="protein sequence ID" value="JAD58953.1"/>
    <property type="molecule type" value="Transcribed_RNA"/>
</dbReference>
<reference evidence="4" key="2">
    <citation type="journal article" date="2015" name="Data Brief">
        <title>Shoot transcriptome of the giant reed, Arundo donax.</title>
        <authorList>
            <person name="Barrero R.A."/>
            <person name="Guerrero F.D."/>
            <person name="Moolhuijzen P."/>
            <person name="Goolsby J.A."/>
            <person name="Tidwell J."/>
            <person name="Bellgard S.E."/>
            <person name="Bellgard M.I."/>
        </authorList>
    </citation>
    <scope>NUCLEOTIDE SEQUENCE</scope>
    <source>
        <tissue evidence="4">Shoot tissue taken approximately 20 cm above the soil surface</tissue>
    </source>
</reference>
<protein>
    <submittedName>
        <fullName evidence="4">Uncharacterized protein</fullName>
    </submittedName>
</protein>
<keyword evidence="2" id="KW-0805">Transcription regulation</keyword>
<reference evidence="4" key="1">
    <citation type="submission" date="2014-09" db="EMBL/GenBank/DDBJ databases">
        <authorList>
            <person name="Magalhaes I.L.F."/>
            <person name="Oliveira U."/>
            <person name="Santos F.R."/>
            <person name="Vidigal T.H.D.A."/>
            <person name="Brescovit A.D."/>
            <person name="Santos A.J."/>
        </authorList>
    </citation>
    <scope>NUCLEOTIDE SEQUENCE</scope>
    <source>
        <tissue evidence="4">Shoot tissue taken approximately 20 cm above the soil surface</tissue>
    </source>
</reference>
<keyword evidence="3" id="KW-0809">Transit peptide</keyword>
<accession>A0A0A9B9U6</accession>
<proteinExistence type="inferred from homology"/>
<dbReference type="InterPro" id="IPR003690">
    <property type="entry name" value="MTERF"/>
</dbReference>
<organism evidence="4">
    <name type="scientific">Arundo donax</name>
    <name type="common">Giant reed</name>
    <name type="synonym">Donax arundinaceus</name>
    <dbReference type="NCBI Taxonomy" id="35708"/>
    <lineage>
        <taxon>Eukaryota</taxon>
        <taxon>Viridiplantae</taxon>
        <taxon>Streptophyta</taxon>
        <taxon>Embryophyta</taxon>
        <taxon>Tracheophyta</taxon>
        <taxon>Spermatophyta</taxon>
        <taxon>Magnoliopsida</taxon>
        <taxon>Liliopsida</taxon>
        <taxon>Poales</taxon>
        <taxon>Poaceae</taxon>
        <taxon>PACMAD clade</taxon>
        <taxon>Arundinoideae</taxon>
        <taxon>Arundineae</taxon>
        <taxon>Arundo</taxon>
    </lineage>
</organism>
<dbReference type="Gene3D" id="1.25.70.10">
    <property type="entry name" value="Transcription termination factor 3, mitochondrial"/>
    <property type="match status" value="1"/>
</dbReference>
<keyword evidence="2" id="KW-0806">Transcription termination</keyword>